<dbReference type="InterPro" id="IPR027917">
    <property type="entry name" value="MITRAC7/Phoenixin"/>
</dbReference>
<feature type="region of interest" description="Disordered" evidence="1">
    <location>
        <begin position="321"/>
        <end position="393"/>
    </location>
</feature>
<accession>A0A212CBF4</accession>
<feature type="region of interest" description="Disordered" evidence="1">
    <location>
        <begin position="94"/>
        <end position="117"/>
    </location>
</feature>
<feature type="compositionally biased region" description="Low complexity" evidence="1">
    <location>
        <begin position="337"/>
        <end position="352"/>
    </location>
</feature>
<gene>
    <name evidence="2" type="ORF">Celaphus_00008090</name>
</gene>
<dbReference type="AlphaFoldDB" id="A0A212CBF4"/>
<reference evidence="2 3" key="1">
    <citation type="journal article" date="2018" name="Mol. Genet. Genomics">
        <title>The red deer Cervus elaphus genome CerEla1.0: sequencing, annotating, genes, and chromosomes.</title>
        <authorList>
            <person name="Bana N.A."/>
            <person name="Nyiri A."/>
            <person name="Nagy J."/>
            <person name="Frank K."/>
            <person name="Nagy T."/>
            <person name="Steger V."/>
            <person name="Schiller M."/>
            <person name="Lakatos P."/>
            <person name="Sugar L."/>
            <person name="Horn P."/>
            <person name="Barta E."/>
            <person name="Orosz L."/>
        </authorList>
    </citation>
    <scope>NUCLEOTIDE SEQUENCE [LARGE SCALE GENOMIC DNA]</scope>
    <source>
        <strain evidence="2">Hungarian</strain>
    </source>
</reference>
<evidence type="ECO:0000313" key="2">
    <source>
        <dbReference type="EMBL" id="OWK03320.1"/>
    </source>
</evidence>
<keyword evidence="3" id="KW-1185">Reference proteome</keyword>
<feature type="region of interest" description="Disordered" evidence="1">
    <location>
        <begin position="26"/>
        <end position="47"/>
    </location>
</feature>
<dbReference type="GO" id="GO:0033617">
    <property type="term" value="P:mitochondrial respiratory chain complex IV assembly"/>
    <property type="evidence" value="ECO:0007669"/>
    <property type="project" value="InterPro"/>
</dbReference>
<dbReference type="EMBL" id="MKHE01000023">
    <property type="protein sequence ID" value="OWK03320.1"/>
    <property type="molecule type" value="Genomic_DNA"/>
</dbReference>
<evidence type="ECO:0000256" key="1">
    <source>
        <dbReference type="SAM" id="MobiDB-lite"/>
    </source>
</evidence>
<comment type="caution">
    <text evidence="2">The sequence shown here is derived from an EMBL/GenBank/DDBJ whole genome shotgun (WGS) entry which is preliminary data.</text>
</comment>
<protein>
    <submittedName>
        <fullName evidence="2">Uncharacterized protein</fullName>
    </submittedName>
</protein>
<dbReference type="Proteomes" id="UP000242450">
    <property type="component" value="Chromosome 23"/>
</dbReference>
<evidence type="ECO:0000313" key="3">
    <source>
        <dbReference type="Proteomes" id="UP000242450"/>
    </source>
</evidence>
<dbReference type="PANTHER" id="PTHR34923:SF1">
    <property type="entry name" value="SMALL INTEGRAL MEMBRANE PROTEIN 20"/>
    <property type="match status" value="1"/>
</dbReference>
<organism evidence="2 3">
    <name type="scientific">Cervus elaphus hippelaphus</name>
    <name type="common">European red deer</name>
    <dbReference type="NCBI Taxonomy" id="46360"/>
    <lineage>
        <taxon>Eukaryota</taxon>
        <taxon>Metazoa</taxon>
        <taxon>Chordata</taxon>
        <taxon>Craniata</taxon>
        <taxon>Vertebrata</taxon>
        <taxon>Euteleostomi</taxon>
        <taxon>Mammalia</taxon>
        <taxon>Eutheria</taxon>
        <taxon>Laurasiatheria</taxon>
        <taxon>Artiodactyla</taxon>
        <taxon>Ruminantia</taxon>
        <taxon>Pecora</taxon>
        <taxon>Cervidae</taxon>
        <taxon>Cervinae</taxon>
        <taxon>Cervus</taxon>
    </lineage>
</organism>
<dbReference type="Pfam" id="PF15061">
    <property type="entry name" value="MITRAC7_Phoenixin"/>
    <property type="match status" value="1"/>
</dbReference>
<proteinExistence type="predicted"/>
<dbReference type="GO" id="GO:0005743">
    <property type="term" value="C:mitochondrial inner membrane"/>
    <property type="evidence" value="ECO:0007669"/>
    <property type="project" value="TreeGrafter"/>
</dbReference>
<name>A0A212CBF4_CEREH</name>
<feature type="compositionally biased region" description="Polar residues" evidence="1">
    <location>
        <begin position="382"/>
        <end position="393"/>
    </location>
</feature>
<sequence>MERCPQGYRRLAYASQKCSLYEKMAEDTENWRQPRSPAEASSSQEKRARERWAEALYTETALHELRKRNHRFTQVLASLQLKLQPFPSGASVPAASGYPLGPEAPQEAGRSAGRAQGSRLTCTFDAASKQLGLEDPTHSHAQTSAVGLSHQDGSLALLTVTVPRVPDSSGTRDYTTQLPQGRRSHHLLLGHLGFLDAGRVYFWMVLQPASCHTKTMQLLLSQAAGTQHEVPRLVQEMTNTVKKPDPGPAGGSWVWRVPGTRRIRVAPAGARSGNLRTALVFRGFISLRGAACYPIYFQALMRLEEYKKEEAMNRAGIVQEDRKGGEWAPEAGRGRAPGRARGPPQRTQPPGASHVASSRNSVEPATFAIDKPGWLSKPDGLTRTNSAASKSDK</sequence>
<dbReference type="OrthoDB" id="8755372at2759"/>
<dbReference type="PANTHER" id="PTHR34923">
    <property type="entry name" value="SMALL INTEGRAL MEMBRANE PROTEIN 20"/>
    <property type="match status" value="1"/>
</dbReference>